<gene>
    <name evidence="4" type="ORF">WA026_014569</name>
</gene>
<evidence type="ECO:0000256" key="1">
    <source>
        <dbReference type="ARBA" id="ARBA00022737"/>
    </source>
</evidence>
<keyword evidence="2 3" id="KW-0040">ANK repeat</keyword>
<dbReference type="PROSITE" id="PS50297">
    <property type="entry name" value="ANK_REP_REGION"/>
    <property type="match status" value="2"/>
</dbReference>
<feature type="repeat" description="ANK" evidence="3">
    <location>
        <begin position="42"/>
        <end position="74"/>
    </location>
</feature>
<dbReference type="SMART" id="SM00248">
    <property type="entry name" value="ANK"/>
    <property type="match status" value="5"/>
</dbReference>
<name>A0AAW1V6J8_9CUCU</name>
<evidence type="ECO:0008006" key="6">
    <source>
        <dbReference type="Google" id="ProtNLM"/>
    </source>
</evidence>
<protein>
    <recommendedName>
        <fullName evidence="6">Ankyrin repeat protein</fullName>
    </recommendedName>
</protein>
<feature type="repeat" description="ANK" evidence="3">
    <location>
        <begin position="180"/>
        <end position="212"/>
    </location>
</feature>
<dbReference type="Pfam" id="PF12796">
    <property type="entry name" value="Ank_2"/>
    <property type="match status" value="2"/>
</dbReference>
<dbReference type="PRINTS" id="PR01415">
    <property type="entry name" value="ANKYRIN"/>
</dbReference>
<dbReference type="SUPFAM" id="SSF48403">
    <property type="entry name" value="Ankyrin repeat"/>
    <property type="match status" value="1"/>
</dbReference>
<evidence type="ECO:0000256" key="2">
    <source>
        <dbReference type="ARBA" id="ARBA00023043"/>
    </source>
</evidence>
<dbReference type="AlphaFoldDB" id="A0AAW1V6J8"/>
<accession>A0AAW1V6J8</accession>
<keyword evidence="1" id="KW-0677">Repeat</keyword>
<dbReference type="InterPro" id="IPR002110">
    <property type="entry name" value="Ankyrin_rpt"/>
</dbReference>
<reference evidence="4 5" key="1">
    <citation type="submission" date="2023-03" db="EMBL/GenBank/DDBJ databases">
        <title>Genome insight into feeding habits of ladybird beetles.</title>
        <authorList>
            <person name="Li H.-S."/>
            <person name="Huang Y.-H."/>
            <person name="Pang H."/>
        </authorList>
    </citation>
    <scope>NUCLEOTIDE SEQUENCE [LARGE SCALE GENOMIC DNA]</scope>
    <source>
        <strain evidence="4">SYSU_2023b</strain>
        <tissue evidence="4">Whole body</tissue>
    </source>
</reference>
<dbReference type="PROSITE" id="PS50088">
    <property type="entry name" value="ANK_REPEAT"/>
    <property type="match status" value="3"/>
</dbReference>
<organism evidence="4 5">
    <name type="scientific">Henosepilachna vigintioctopunctata</name>
    <dbReference type="NCBI Taxonomy" id="420089"/>
    <lineage>
        <taxon>Eukaryota</taxon>
        <taxon>Metazoa</taxon>
        <taxon>Ecdysozoa</taxon>
        <taxon>Arthropoda</taxon>
        <taxon>Hexapoda</taxon>
        <taxon>Insecta</taxon>
        <taxon>Pterygota</taxon>
        <taxon>Neoptera</taxon>
        <taxon>Endopterygota</taxon>
        <taxon>Coleoptera</taxon>
        <taxon>Polyphaga</taxon>
        <taxon>Cucujiformia</taxon>
        <taxon>Coccinelloidea</taxon>
        <taxon>Coccinellidae</taxon>
        <taxon>Epilachninae</taxon>
        <taxon>Epilachnini</taxon>
        <taxon>Henosepilachna</taxon>
    </lineage>
</organism>
<dbReference type="PANTHER" id="PTHR24198">
    <property type="entry name" value="ANKYRIN REPEAT AND PROTEIN KINASE DOMAIN-CONTAINING PROTEIN"/>
    <property type="match status" value="1"/>
</dbReference>
<dbReference type="Proteomes" id="UP001431783">
    <property type="component" value="Unassembled WGS sequence"/>
</dbReference>
<sequence>MERNTFSSEIFEDVRILSKNFRLPFPIETMDIGTFAQLRCRNRKTPLHYSVFEGKHQMTRVLLENGADINAVDRFGSTPLHEACNSGKSLCAYIILDFKPDLNKQDSEFDTPLNKLVIWTFNFKRLLETFLDAGADPNIPDHFGFTPLHNVITYHVQSVALEYAQILIRYKANMNVKTIYEKTPLHLAVERNFHSVAEFLLENGASVNIEDQLGNTQMVSTLLLQNCGTKMAELLGMHVIKQYCCKIEVNQMHLELLIKRDGLREFKKECEKELLALKSRKLGKSNVTYYEILVSTPNKIGRYLRSCDISESLKETDINNYIFGDWLNRKYKEGLARYNALRIGHKFCRHIFHRLPHTKVILGKLMALLLLGEHFTKIGHYLL</sequence>
<dbReference type="PANTHER" id="PTHR24198:SF165">
    <property type="entry name" value="ANKYRIN REPEAT-CONTAINING PROTEIN-RELATED"/>
    <property type="match status" value="1"/>
</dbReference>
<keyword evidence="5" id="KW-1185">Reference proteome</keyword>
<comment type="caution">
    <text evidence="4">The sequence shown here is derived from an EMBL/GenBank/DDBJ whole genome shotgun (WGS) entry which is preliminary data.</text>
</comment>
<evidence type="ECO:0000256" key="3">
    <source>
        <dbReference type="PROSITE-ProRule" id="PRU00023"/>
    </source>
</evidence>
<dbReference type="Gene3D" id="1.25.40.20">
    <property type="entry name" value="Ankyrin repeat-containing domain"/>
    <property type="match status" value="1"/>
</dbReference>
<evidence type="ECO:0000313" key="4">
    <source>
        <dbReference type="EMBL" id="KAK9891326.1"/>
    </source>
</evidence>
<dbReference type="EMBL" id="JARQZJ010000128">
    <property type="protein sequence ID" value="KAK9891326.1"/>
    <property type="molecule type" value="Genomic_DNA"/>
</dbReference>
<evidence type="ECO:0000313" key="5">
    <source>
        <dbReference type="Proteomes" id="UP001431783"/>
    </source>
</evidence>
<proteinExistence type="predicted"/>
<dbReference type="InterPro" id="IPR036770">
    <property type="entry name" value="Ankyrin_rpt-contain_sf"/>
</dbReference>
<feature type="repeat" description="ANK" evidence="3">
    <location>
        <begin position="75"/>
        <end position="107"/>
    </location>
</feature>